<reference evidence="5" key="1">
    <citation type="submission" date="2018-06" db="EMBL/GenBank/DDBJ databases">
        <title>Aestuariibacter litoralis strain KCTC 52945T.</title>
        <authorList>
            <person name="Li X."/>
            <person name="Salam N."/>
            <person name="Li J.-L."/>
            <person name="Chen Y.-M."/>
            <person name="Yang Z.-W."/>
            <person name="Zhang L.-Y."/>
            <person name="Han M.-X."/>
            <person name="Xiao M."/>
            <person name="Li W.-J."/>
        </authorList>
    </citation>
    <scope>NUCLEOTIDE SEQUENCE [LARGE SCALE GENOMIC DNA]</scope>
    <source>
        <strain evidence="5">KCTC 52945</strain>
    </source>
</reference>
<organism evidence="4 5">
    <name type="scientific">Aestuariivirga litoralis</name>
    <dbReference type="NCBI Taxonomy" id="2650924"/>
    <lineage>
        <taxon>Bacteria</taxon>
        <taxon>Pseudomonadati</taxon>
        <taxon>Pseudomonadota</taxon>
        <taxon>Alphaproteobacteria</taxon>
        <taxon>Hyphomicrobiales</taxon>
        <taxon>Aestuariivirgaceae</taxon>
        <taxon>Aestuariivirga</taxon>
    </lineage>
</organism>
<evidence type="ECO:0000313" key="5">
    <source>
        <dbReference type="Proteomes" id="UP000248795"/>
    </source>
</evidence>
<evidence type="ECO:0000313" key="4">
    <source>
        <dbReference type="EMBL" id="PZF77550.1"/>
    </source>
</evidence>
<dbReference type="InterPro" id="IPR003760">
    <property type="entry name" value="PnrA-like"/>
</dbReference>
<protein>
    <submittedName>
        <fullName evidence="4">BMP family ABC transporter substrate-binding protein</fullName>
    </submittedName>
</protein>
<dbReference type="InterPro" id="IPR052910">
    <property type="entry name" value="ABC-Purine-Binding"/>
</dbReference>
<comment type="caution">
    <text evidence="4">The sequence shown here is derived from an EMBL/GenBank/DDBJ whole genome shotgun (WGS) entry which is preliminary data.</text>
</comment>
<dbReference type="Gene3D" id="3.40.50.2300">
    <property type="match status" value="2"/>
</dbReference>
<dbReference type="Proteomes" id="UP000248795">
    <property type="component" value="Unassembled WGS sequence"/>
</dbReference>
<dbReference type="Pfam" id="PF02608">
    <property type="entry name" value="Bmp"/>
    <property type="match status" value="1"/>
</dbReference>
<feature type="chain" id="PRO_5015910629" evidence="2">
    <location>
        <begin position="26"/>
        <end position="338"/>
    </location>
</feature>
<dbReference type="PANTHER" id="PTHR43208:SF1">
    <property type="entry name" value="ABC TRANSPORTER SUBSTRATE-BINDING PROTEIN"/>
    <property type="match status" value="1"/>
</dbReference>
<gene>
    <name evidence="4" type="ORF">DK847_09595</name>
</gene>
<evidence type="ECO:0000259" key="3">
    <source>
        <dbReference type="Pfam" id="PF02608"/>
    </source>
</evidence>
<dbReference type="AlphaFoldDB" id="A0A2W2AY84"/>
<dbReference type="RefSeq" id="WP_111198075.1">
    <property type="nucleotide sequence ID" value="NZ_QKVK01000003.1"/>
</dbReference>
<proteinExistence type="predicted"/>
<name>A0A2W2AY84_9HYPH</name>
<dbReference type="PANTHER" id="PTHR43208">
    <property type="entry name" value="ABC TRANSPORTER SUBSTRATE-BINDING PROTEIN"/>
    <property type="match status" value="1"/>
</dbReference>
<dbReference type="InterPro" id="IPR028082">
    <property type="entry name" value="Peripla_BP_I"/>
</dbReference>
<dbReference type="SUPFAM" id="SSF53822">
    <property type="entry name" value="Periplasmic binding protein-like I"/>
    <property type="match status" value="1"/>
</dbReference>
<accession>A0A2W2AY84</accession>
<keyword evidence="5" id="KW-1185">Reference proteome</keyword>
<feature type="domain" description="ABC transporter substrate-binding protein PnrA-like" evidence="3">
    <location>
        <begin position="43"/>
        <end position="270"/>
    </location>
</feature>
<dbReference type="GO" id="GO:0005886">
    <property type="term" value="C:plasma membrane"/>
    <property type="evidence" value="ECO:0007669"/>
    <property type="project" value="InterPro"/>
</dbReference>
<evidence type="ECO:0000256" key="2">
    <source>
        <dbReference type="SAM" id="SignalP"/>
    </source>
</evidence>
<feature type="signal peptide" evidence="2">
    <location>
        <begin position="1"/>
        <end position="25"/>
    </location>
</feature>
<evidence type="ECO:0000256" key="1">
    <source>
        <dbReference type="ARBA" id="ARBA00022729"/>
    </source>
</evidence>
<dbReference type="EMBL" id="QKVK01000003">
    <property type="protein sequence ID" value="PZF77550.1"/>
    <property type="molecule type" value="Genomic_DNA"/>
</dbReference>
<keyword evidence="1 2" id="KW-0732">Signal</keyword>
<sequence length="338" mass="36719">MPGKFTTALFGGLSALVLMAAAAQAENPTKVKIAGVLSAGKEAPWETSFINSMNRVIAARPHGLDVEVEYTENVYDNAEQVFRTYAETGEYDIIFGDTAYADAIEKVKGDFPNIMFVMSGSGNRGLGDNAYWVFVHAHEPAFVMGEMAGKLTKSNVVGAVSTYPAEDTNDQLNAFFAGAKSVNPNVKQKITYIQSWYDPTKANEATSAQIAAGADMIYQMSGTFEVCEQKEIGCFGNYVDMSAFAPKSVVASATVNWDPQIDWVIDQWWNAKTTGAKFDAPKDPKWFTWKEGSGDVVVGQGWAAKLPEDVKKMMDDSIAAIKSGAKQVELDLSEVKSD</sequence>